<evidence type="ECO:0000313" key="2">
    <source>
        <dbReference type="EMBL" id="CAF60528.1"/>
    </source>
</evidence>
<dbReference type="Gene3D" id="1.10.260.40">
    <property type="entry name" value="lambda repressor-like DNA-binding domains"/>
    <property type="match status" value="1"/>
</dbReference>
<feature type="domain" description="HTH cro/C1-type" evidence="1">
    <location>
        <begin position="98"/>
        <end position="120"/>
    </location>
</feature>
<dbReference type="PROSITE" id="PS50943">
    <property type="entry name" value="HTH_CROC1"/>
    <property type="match status" value="1"/>
</dbReference>
<dbReference type="AlphaFoldDB" id="Q65CD6"/>
<organism evidence="2">
    <name type="scientific">Streptomyces kanamyceticus</name>
    <dbReference type="NCBI Taxonomy" id="1967"/>
    <lineage>
        <taxon>Bacteria</taxon>
        <taxon>Bacillati</taxon>
        <taxon>Actinomycetota</taxon>
        <taxon>Actinomycetes</taxon>
        <taxon>Kitasatosporales</taxon>
        <taxon>Streptomycetaceae</taxon>
        <taxon>Streptomyces</taxon>
    </lineage>
</organism>
<dbReference type="EMBL" id="AJ582817">
    <property type="protein sequence ID" value="CAF60528.1"/>
    <property type="molecule type" value="Genomic_DNA"/>
</dbReference>
<evidence type="ECO:0000259" key="1">
    <source>
        <dbReference type="PROSITE" id="PS50943"/>
    </source>
</evidence>
<proteinExistence type="predicted"/>
<name>Q65CD6_STRKN</name>
<accession>Q65CD6</accession>
<protein>
    <submittedName>
        <fullName evidence="2">Uncharacterized protein kacM</fullName>
    </submittedName>
</protein>
<dbReference type="InterPro" id="IPR010982">
    <property type="entry name" value="Lambda_DNA-bd_dom_sf"/>
</dbReference>
<gene>
    <name evidence="2" type="primary">kacM</name>
</gene>
<reference evidence="2" key="1">
    <citation type="journal article" date="2004" name="Arch. Biochem. Biophys.">
        <title>A gene cluster for biosynthesis of kanamycin from Streptomyces kanamyceticus: comparison with gentamicin biosynthetic gene cluster.</title>
        <authorList>
            <person name="Kharel M.K."/>
            <person name="Subba B."/>
            <person name="Basnet D.B."/>
            <person name="Woo J.S."/>
            <person name="Lee H.C."/>
            <person name="Liou K."/>
            <person name="Sohng J.K."/>
        </authorList>
    </citation>
    <scope>NUCLEOTIDE SEQUENCE</scope>
    <source>
        <strain evidence="2">ATCC12853</strain>
    </source>
</reference>
<dbReference type="GO" id="GO:0003677">
    <property type="term" value="F:DNA binding"/>
    <property type="evidence" value="ECO:0007669"/>
    <property type="project" value="InterPro"/>
</dbReference>
<dbReference type="InterPro" id="IPR001387">
    <property type="entry name" value="Cro/C1-type_HTH"/>
</dbReference>
<sequence length="190" mass="21097">MVTCWATAYGDSRPLRRGSHPSFRAGRGWRMRDGAAERSESGRLLLDKLDQRIKDLICAIYPDKGTRPGYARLAQDIRETTGGTISGTYLWELATGKKRNVTLEQLGVLADYFGVPPEYFLNDEVSERVNAQLALATALRDNRIRNLALRAEGLSPSTLDALLVMVNEARKIQNLSPPADEDGRGPQHTE</sequence>